<accession>A0AA40CDH2</accession>
<organism evidence="3 4">
    <name type="scientific">Immersiella caudata</name>
    <dbReference type="NCBI Taxonomy" id="314043"/>
    <lineage>
        <taxon>Eukaryota</taxon>
        <taxon>Fungi</taxon>
        <taxon>Dikarya</taxon>
        <taxon>Ascomycota</taxon>
        <taxon>Pezizomycotina</taxon>
        <taxon>Sordariomycetes</taxon>
        <taxon>Sordariomycetidae</taxon>
        <taxon>Sordariales</taxon>
        <taxon>Lasiosphaeriaceae</taxon>
        <taxon>Immersiella</taxon>
    </lineage>
</organism>
<sequence length="624" mass="69055">MDPLSTAASIAGLLSAAVSIGKVLTPYVSAARDTPQVAHHVNAETQSVSIILSALQSLAQNMASVPIQRAALVDVDQVIAVLTSGVFVFSDLEASIGTMTHPDSSSLGRLASLRSRFQWARKETELTALLSRLQSFKSSISLILGILQSDTSLLAEQRQAELAANVHQLLDNNRELSRRLMNLEDSFDARIVATKRHSIAGSIISKVGNERHLLPNDALSSSETSKSPASPQAPFVSGFEFEDEINESGPYRRVQRDTMDFSFRSSIARSHAWSIFSGLSLSNISVMAVIALPIYADEITNSRHYQFGGQRLSMLPFADTSTSPFDDNDSLLRRCLKVQRQLSDLPGFGSVFEHPAPSNHPFKAIQYLFNQGKPLVSLCRCFEQFSVSDRNEELHYYQEQNRAAKNAAYLALKAISESSVFRTQSSEIPTIAEILSSDVVSFLKVVSMIETILALENHVVLPQIDEIQYHSGLNGDSDDFLLLDDFTRRSWKALQHLIGLTSDELVGTFGLLTAVEWQAMFKPILRILGTELRFLLEVEANLLRPVAERQWATAFQIWETRLKDYGHVIGSQPRNSKLLRSRVAGADLPRIQAIGKALDQISFPSRSVEMKSEFFSIALLPVAF</sequence>
<keyword evidence="1" id="KW-0175">Coiled coil</keyword>
<dbReference type="EMBL" id="JAULSU010000001">
    <property type="protein sequence ID" value="KAK0634190.1"/>
    <property type="molecule type" value="Genomic_DNA"/>
</dbReference>
<proteinExistence type="predicted"/>
<gene>
    <name evidence="3" type="ORF">B0T14DRAFT_87230</name>
</gene>
<feature type="domain" description="Cdc24/Scd1 N-terminal" evidence="2">
    <location>
        <begin position="361"/>
        <end position="453"/>
    </location>
</feature>
<dbReference type="Pfam" id="PF06395">
    <property type="entry name" value="CDC24"/>
    <property type="match status" value="1"/>
</dbReference>
<comment type="caution">
    <text evidence="3">The sequence shown here is derived from an EMBL/GenBank/DDBJ whole genome shotgun (WGS) entry which is preliminary data.</text>
</comment>
<dbReference type="InterPro" id="IPR010481">
    <property type="entry name" value="Cdc24/Scd1_N"/>
</dbReference>
<feature type="coiled-coil region" evidence="1">
    <location>
        <begin position="159"/>
        <end position="186"/>
    </location>
</feature>
<reference evidence="3" key="1">
    <citation type="submission" date="2023-06" db="EMBL/GenBank/DDBJ databases">
        <title>Genome-scale phylogeny and comparative genomics of the fungal order Sordariales.</title>
        <authorList>
            <consortium name="Lawrence Berkeley National Laboratory"/>
            <person name="Hensen N."/>
            <person name="Bonometti L."/>
            <person name="Westerberg I."/>
            <person name="Brannstrom I.O."/>
            <person name="Guillou S."/>
            <person name="Cros-Aarteil S."/>
            <person name="Calhoun S."/>
            <person name="Haridas S."/>
            <person name="Kuo A."/>
            <person name="Mondo S."/>
            <person name="Pangilinan J."/>
            <person name="Riley R."/>
            <person name="Labutti K."/>
            <person name="Andreopoulos B."/>
            <person name="Lipzen A."/>
            <person name="Chen C."/>
            <person name="Yanf M."/>
            <person name="Daum C."/>
            <person name="Ng V."/>
            <person name="Clum A."/>
            <person name="Steindorff A."/>
            <person name="Ohm R."/>
            <person name="Martin F."/>
            <person name="Silar P."/>
            <person name="Natvig D."/>
            <person name="Lalanne C."/>
            <person name="Gautier V."/>
            <person name="Ament-Velasquez S.L."/>
            <person name="Kruys A."/>
            <person name="Hutchinson M.I."/>
            <person name="Powell A.J."/>
            <person name="Barry K."/>
            <person name="Miller A.N."/>
            <person name="Grigoriev I.V."/>
            <person name="Debuchy R."/>
            <person name="Gladieux P."/>
            <person name="Thoren M.H."/>
            <person name="Johannesson H."/>
        </authorList>
    </citation>
    <scope>NUCLEOTIDE SEQUENCE</scope>
    <source>
        <strain evidence="3">CBS 606.72</strain>
    </source>
</reference>
<evidence type="ECO:0000313" key="3">
    <source>
        <dbReference type="EMBL" id="KAK0634190.1"/>
    </source>
</evidence>
<evidence type="ECO:0000259" key="2">
    <source>
        <dbReference type="Pfam" id="PF06395"/>
    </source>
</evidence>
<dbReference type="AlphaFoldDB" id="A0AA40CDH2"/>
<name>A0AA40CDH2_9PEZI</name>
<protein>
    <recommendedName>
        <fullName evidence="2">Cdc24/Scd1 N-terminal domain-containing protein</fullName>
    </recommendedName>
</protein>
<keyword evidence="4" id="KW-1185">Reference proteome</keyword>
<dbReference type="Proteomes" id="UP001175000">
    <property type="component" value="Unassembled WGS sequence"/>
</dbReference>
<evidence type="ECO:0000256" key="1">
    <source>
        <dbReference type="SAM" id="Coils"/>
    </source>
</evidence>
<evidence type="ECO:0000313" key="4">
    <source>
        <dbReference type="Proteomes" id="UP001175000"/>
    </source>
</evidence>